<dbReference type="EMBL" id="KL197726">
    <property type="protein sequence ID" value="KDQ55221.1"/>
    <property type="molecule type" value="Genomic_DNA"/>
</dbReference>
<reference evidence="2" key="1">
    <citation type="journal article" date="2014" name="Proc. Natl. Acad. Sci. U.S.A.">
        <title>Extensive sampling of basidiomycete genomes demonstrates inadequacy of the white-rot/brown-rot paradigm for wood decay fungi.</title>
        <authorList>
            <person name="Riley R."/>
            <person name="Salamov A.A."/>
            <person name="Brown D.W."/>
            <person name="Nagy L.G."/>
            <person name="Floudas D."/>
            <person name="Held B.W."/>
            <person name="Levasseur A."/>
            <person name="Lombard V."/>
            <person name="Morin E."/>
            <person name="Otillar R."/>
            <person name="Lindquist E.A."/>
            <person name="Sun H."/>
            <person name="LaButti K.M."/>
            <person name="Schmutz J."/>
            <person name="Jabbour D."/>
            <person name="Luo H."/>
            <person name="Baker S.E."/>
            <person name="Pisabarro A.G."/>
            <person name="Walton J.D."/>
            <person name="Blanchette R.A."/>
            <person name="Henrissat B."/>
            <person name="Martin F."/>
            <person name="Cullen D."/>
            <person name="Hibbett D.S."/>
            <person name="Grigoriev I.V."/>
        </authorList>
    </citation>
    <scope>NUCLEOTIDE SEQUENCE [LARGE SCALE GENOMIC DNA]</scope>
    <source>
        <strain evidence="2">MUCL 33604</strain>
    </source>
</reference>
<dbReference type="HOGENOM" id="CLU_1415355_0_0_1"/>
<evidence type="ECO:0000313" key="1">
    <source>
        <dbReference type="EMBL" id="KDQ55221.1"/>
    </source>
</evidence>
<dbReference type="Gene3D" id="3.80.10.10">
    <property type="entry name" value="Ribonuclease Inhibitor"/>
    <property type="match status" value="1"/>
</dbReference>
<dbReference type="InterPro" id="IPR032675">
    <property type="entry name" value="LRR_dom_sf"/>
</dbReference>
<dbReference type="STRING" id="933084.A0A067PY05"/>
<evidence type="ECO:0000313" key="2">
    <source>
        <dbReference type="Proteomes" id="UP000027265"/>
    </source>
</evidence>
<protein>
    <recommendedName>
        <fullName evidence="3">F-box domain-containing protein</fullName>
    </recommendedName>
</protein>
<accession>A0A067PY05</accession>
<evidence type="ECO:0008006" key="3">
    <source>
        <dbReference type="Google" id="ProtNLM"/>
    </source>
</evidence>
<sequence>MTEKGFPPPHLQYLIIQETTRVAPLFLEEFLHSLVAACPKLEYLSLQLRLPRSFEHLDPEPTPITLANLRPLYKLCGLRNFFISHLCPLAVTDDDMEEFARNMPLIETLSLNNEPARISTPQITLGCLLHFARHCRELSLLRLFLDARTCHFEALRERLDDASIPELPISDLVVGYSEISDPGRLHNSSGSC</sequence>
<keyword evidence="2" id="KW-1185">Reference proteome</keyword>
<dbReference type="Proteomes" id="UP000027265">
    <property type="component" value="Unassembled WGS sequence"/>
</dbReference>
<name>A0A067PY05_9AGAM</name>
<proteinExistence type="predicted"/>
<organism evidence="1 2">
    <name type="scientific">Jaapia argillacea MUCL 33604</name>
    <dbReference type="NCBI Taxonomy" id="933084"/>
    <lineage>
        <taxon>Eukaryota</taxon>
        <taxon>Fungi</taxon>
        <taxon>Dikarya</taxon>
        <taxon>Basidiomycota</taxon>
        <taxon>Agaricomycotina</taxon>
        <taxon>Agaricomycetes</taxon>
        <taxon>Agaricomycetidae</taxon>
        <taxon>Jaapiales</taxon>
        <taxon>Jaapiaceae</taxon>
        <taxon>Jaapia</taxon>
    </lineage>
</organism>
<gene>
    <name evidence="1" type="ORF">JAAARDRAFT_196077</name>
</gene>
<dbReference type="AlphaFoldDB" id="A0A067PY05"/>
<dbReference type="InParanoid" id="A0A067PY05"/>
<dbReference type="OrthoDB" id="2447803at2759"/>